<dbReference type="CDD" id="cd00268">
    <property type="entry name" value="DEADc"/>
    <property type="match status" value="1"/>
</dbReference>
<evidence type="ECO:0000259" key="6">
    <source>
        <dbReference type="PROSITE" id="PS51192"/>
    </source>
</evidence>
<dbReference type="PROSITE" id="PS51194">
    <property type="entry name" value="HELICASE_CTER"/>
    <property type="match status" value="1"/>
</dbReference>
<keyword evidence="4" id="KW-0067">ATP-binding</keyword>
<dbReference type="Pfam" id="PF00270">
    <property type="entry name" value="DEAD"/>
    <property type="match status" value="1"/>
</dbReference>
<evidence type="ECO:0000256" key="4">
    <source>
        <dbReference type="ARBA" id="ARBA00022840"/>
    </source>
</evidence>
<dbReference type="InterPro" id="IPR012677">
    <property type="entry name" value="Nucleotide-bd_a/b_plait_sf"/>
</dbReference>
<evidence type="ECO:0000256" key="2">
    <source>
        <dbReference type="ARBA" id="ARBA00022801"/>
    </source>
</evidence>
<dbReference type="InterPro" id="IPR011545">
    <property type="entry name" value="DEAD/DEAH_box_helicase_dom"/>
</dbReference>
<dbReference type="InterPro" id="IPR014001">
    <property type="entry name" value="Helicase_ATP-bd"/>
</dbReference>
<accession>F8NC32</accession>
<dbReference type="InterPro" id="IPR001650">
    <property type="entry name" value="Helicase_C-like"/>
</dbReference>
<dbReference type="GO" id="GO:0003724">
    <property type="term" value="F:RNA helicase activity"/>
    <property type="evidence" value="ECO:0007669"/>
    <property type="project" value="TreeGrafter"/>
</dbReference>
<dbReference type="SMART" id="SM00487">
    <property type="entry name" value="DEXDc"/>
    <property type="match status" value="1"/>
</dbReference>
<evidence type="ECO:0000259" key="7">
    <source>
        <dbReference type="PROSITE" id="PS51194"/>
    </source>
</evidence>
<dbReference type="Pfam" id="PF03880">
    <property type="entry name" value="DbpA"/>
    <property type="match status" value="1"/>
</dbReference>
<dbReference type="AlphaFoldDB" id="F8NC32"/>
<evidence type="ECO:0000256" key="1">
    <source>
        <dbReference type="ARBA" id="ARBA00022741"/>
    </source>
</evidence>
<dbReference type="InterPro" id="IPR027417">
    <property type="entry name" value="P-loop_NTPase"/>
</dbReference>
<dbReference type="GO" id="GO:0016787">
    <property type="term" value="F:hydrolase activity"/>
    <property type="evidence" value="ECO:0007669"/>
    <property type="project" value="UniProtKB-KW"/>
</dbReference>
<dbReference type="HOGENOM" id="CLU_003041_1_3_10"/>
<feature type="domain" description="Helicase C-terminal" evidence="7">
    <location>
        <begin position="220"/>
        <end position="369"/>
    </location>
</feature>
<dbReference type="Gene3D" id="3.30.70.330">
    <property type="match status" value="1"/>
</dbReference>
<dbReference type="GO" id="GO:0005524">
    <property type="term" value="F:ATP binding"/>
    <property type="evidence" value="ECO:0007669"/>
    <property type="project" value="UniProtKB-KW"/>
</dbReference>
<dbReference type="OrthoDB" id="9785240at2"/>
<organism evidence="8 9">
    <name type="scientific">Hallella multisaccharivorax DSM 17128</name>
    <dbReference type="NCBI Taxonomy" id="688246"/>
    <lineage>
        <taxon>Bacteria</taxon>
        <taxon>Pseudomonadati</taxon>
        <taxon>Bacteroidota</taxon>
        <taxon>Bacteroidia</taxon>
        <taxon>Bacteroidales</taxon>
        <taxon>Prevotellaceae</taxon>
        <taxon>Hallella</taxon>
    </lineage>
</organism>
<proteinExistence type="inferred from homology"/>
<evidence type="ECO:0000256" key="5">
    <source>
        <dbReference type="ARBA" id="ARBA00038437"/>
    </source>
</evidence>
<name>F8NC32_9BACT</name>
<dbReference type="Pfam" id="PF00271">
    <property type="entry name" value="Helicase_C"/>
    <property type="match status" value="1"/>
</dbReference>
<evidence type="ECO:0000313" key="8">
    <source>
        <dbReference type="EMBL" id="EGN56999.1"/>
    </source>
</evidence>
<reference evidence="9" key="1">
    <citation type="journal article" date="2011" name="Stand. Genomic Sci.">
        <title>Non-contiguous finished genome sequence of the opportunistic oral pathogen Prevotella multisaccharivorax type strain (PPPA20).</title>
        <authorList>
            <person name="Pati A."/>
            <person name="Gronow S."/>
            <person name="Lu M."/>
            <person name="Lapidus A."/>
            <person name="Nolan M."/>
            <person name="Lucas S."/>
            <person name="Hammon N."/>
            <person name="Deshpande S."/>
            <person name="Cheng J.F."/>
            <person name="Tapia R."/>
            <person name="Han C."/>
            <person name="Goodwin L."/>
            <person name="Pitluck S."/>
            <person name="Liolios K."/>
            <person name="Pagani I."/>
            <person name="Mavromatis K."/>
            <person name="Mikhailova N."/>
            <person name="Huntemann M."/>
            <person name="Chen A."/>
            <person name="Palaniappan K."/>
            <person name="Land M."/>
            <person name="Hauser L."/>
            <person name="Detter J.C."/>
            <person name="Brambilla E.M."/>
            <person name="Rohde M."/>
            <person name="Goker M."/>
            <person name="Woyke T."/>
            <person name="Bristow J."/>
            <person name="Eisen J.A."/>
            <person name="Markowitz V."/>
            <person name="Hugenholtz P."/>
            <person name="Kyrpides N.C."/>
            <person name="Klenk H.P."/>
            <person name="Ivanova N."/>
        </authorList>
    </citation>
    <scope>NUCLEOTIDE SEQUENCE [LARGE SCALE GENOMIC DNA]</scope>
    <source>
        <strain evidence="9">DSM 17128</strain>
    </source>
</reference>
<dbReference type="eggNOG" id="COG0513">
    <property type="taxonomic scope" value="Bacteria"/>
</dbReference>
<dbReference type="PROSITE" id="PS51192">
    <property type="entry name" value="HELICASE_ATP_BIND_1"/>
    <property type="match status" value="1"/>
</dbReference>
<dbReference type="SUPFAM" id="SSF52540">
    <property type="entry name" value="P-loop containing nucleoside triphosphate hydrolases"/>
    <property type="match status" value="1"/>
</dbReference>
<gene>
    <name evidence="8" type="ORF">Premu_1586</name>
</gene>
<keyword evidence="3 8" id="KW-0347">Helicase</keyword>
<dbReference type="Proteomes" id="UP000002772">
    <property type="component" value="Unassembled WGS sequence"/>
</dbReference>
<keyword evidence="2" id="KW-0378">Hydrolase</keyword>
<dbReference type="PANTHER" id="PTHR47959:SF1">
    <property type="entry name" value="ATP-DEPENDENT RNA HELICASE DBPA"/>
    <property type="match status" value="1"/>
</dbReference>
<comment type="similarity">
    <text evidence="5">Belongs to the DEAD box helicase family.</text>
</comment>
<feature type="domain" description="Helicase ATP-binding" evidence="6">
    <location>
        <begin position="23"/>
        <end position="192"/>
    </location>
</feature>
<dbReference type="Gene3D" id="3.40.50.300">
    <property type="entry name" value="P-loop containing nucleotide triphosphate hydrolases"/>
    <property type="match status" value="2"/>
</dbReference>
<dbReference type="CDD" id="cd18787">
    <property type="entry name" value="SF2_C_DEAD"/>
    <property type="match status" value="1"/>
</dbReference>
<dbReference type="EMBL" id="GL945017">
    <property type="protein sequence ID" value="EGN56999.1"/>
    <property type="molecule type" value="Genomic_DNA"/>
</dbReference>
<dbReference type="InterPro" id="IPR050079">
    <property type="entry name" value="DEAD_box_RNA_helicase"/>
</dbReference>
<keyword evidence="9" id="KW-1185">Reference proteome</keyword>
<dbReference type="RefSeq" id="WP_007574352.1">
    <property type="nucleotide sequence ID" value="NZ_BPTS01000001.1"/>
</dbReference>
<dbReference type="PANTHER" id="PTHR47959">
    <property type="entry name" value="ATP-DEPENDENT RNA HELICASE RHLE-RELATED"/>
    <property type="match status" value="1"/>
</dbReference>
<dbReference type="STRING" id="688246.Premu_1586"/>
<protein>
    <submittedName>
        <fullName evidence="8">DEAD/DEAH box helicase domain protein</fullName>
    </submittedName>
</protein>
<dbReference type="GO" id="GO:0005829">
    <property type="term" value="C:cytosol"/>
    <property type="evidence" value="ECO:0007669"/>
    <property type="project" value="TreeGrafter"/>
</dbReference>
<sequence>MDIQQITTRLGLSLSPMQQAASEAIIQSADNVEVLSPTGSGKTLAYLLPLSQLIDASSDDLQAVVIVPGRELAIQSAGVLAGLKVGIRGYACHGGRPAMDEHREIRKIQPHVLFATPGRLNDHLDKGNIDAGSVRWLVIDEFDKCLQMGFADEMNRAVDRMPSQARRIFLSATDMAGDERANGALSPKGFRMVDFRGSDEAPDRIRVKIVHSPDKDKLRTLADLLCCFGAESTIVFLNYRDSVERTAAFLAGRGFFVSAYHGGLDQRQREEAIYRFANGSANVLVSTNLGSRGLDIPDVRNIVHYHLPETEEDYTHRIGRSARWDKTGETFFILNEDDTLPDYVDALTMDFAFPETLPAPAAPRMATLYIGKGKKDKVSKGDVVGFLCKSGGLKGSEIGRVDIFDYYAYAAVDNRKLHSVLKNVQGAKLKGNRTKVEVMKE</sequence>
<evidence type="ECO:0000256" key="3">
    <source>
        <dbReference type="ARBA" id="ARBA00022806"/>
    </source>
</evidence>
<dbReference type="GO" id="GO:0003676">
    <property type="term" value="F:nucleic acid binding"/>
    <property type="evidence" value="ECO:0007669"/>
    <property type="project" value="InterPro"/>
</dbReference>
<dbReference type="InterPro" id="IPR005580">
    <property type="entry name" value="DbpA/CsdA_RNA-bd_dom"/>
</dbReference>
<dbReference type="SMART" id="SM00490">
    <property type="entry name" value="HELICc"/>
    <property type="match status" value="1"/>
</dbReference>
<dbReference type="InterPro" id="IPR044742">
    <property type="entry name" value="DEAD/DEAH_RhlB"/>
</dbReference>
<keyword evidence="1" id="KW-0547">Nucleotide-binding</keyword>
<evidence type="ECO:0000313" key="9">
    <source>
        <dbReference type="Proteomes" id="UP000002772"/>
    </source>
</evidence>